<reference evidence="2 3" key="1">
    <citation type="submission" date="2015-07" db="EMBL/GenBank/DDBJ databases">
        <title>Genome sequence of Leptolinea tardivitalis DSM 16556.</title>
        <authorList>
            <person name="Hemp J."/>
            <person name="Ward L.M."/>
            <person name="Pace L.A."/>
            <person name="Fischer W.W."/>
        </authorList>
    </citation>
    <scope>NUCLEOTIDE SEQUENCE [LARGE SCALE GENOMIC DNA]</scope>
    <source>
        <strain evidence="2 3">YMTK-2</strain>
    </source>
</reference>
<dbReference type="Gene3D" id="1.20.120.450">
    <property type="entry name" value="dinb family like domain"/>
    <property type="match status" value="1"/>
</dbReference>
<name>A0A0P6Y0P7_9CHLR</name>
<comment type="caution">
    <text evidence="2">The sequence shown here is derived from an EMBL/GenBank/DDBJ whole genome shotgun (WGS) entry which is preliminary data.</text>
</comment>
<dbReference type="Pfam" id="PF12867">
    <property type="entry name" value="DinB_2"/>
    <property type="match status" value="1"/>
</dbReference>
<dbReference type="SUPFAM" id="SSF109854">
    <property type="entry name" value="DinB/YfiT-like putative metalloenzymes"/>
    <property type="match status" value="1"/>
</dbReference>
<dbReference type="EMBL" id="LGCK01000001">
    <property type="protein sequence ID" value="KPL75065.1"/>
    <property type="molecule type" value="Genomic_DNA"/>
</dbReference>
<accession>A0A0P6Y0P7</accession>
<dbReference type="OrthoDB" id="158368at2"/>
<gene>
    <name evidence="2" type="ORF">ADM99_00060</name>
</gene>
<protein>
    <recommendedName>
        <fullName evidence="1">DinB-like domain-containing protein</fullName>
    </recommendedName>
</protein>
<sequence>MRIEIGLENGYEGKSIAWALDYPGCFAYGSEGAAAILAFPRAFIGYKERVNALAEKSWIDFDDIDIHLAETFECYPVDEKILPSAAGRNVTAFWQVDWKPLSKTEIDQGLQVMSWSRRDLVELTQNLPSDLMDREFPGEKWSIRGILDHLASSELWLLDRLNPGVSESKTLPEETFRRLEATRNIFERSIRNLAGSSQVNGKDGSFWSPRKILRRAAWHEVDHINHILRLINEN</sequence>
<keyword evidence="3" id="KW-1185">Reference proteome</keyword>
<dbReference type="InterPro" id="IPR034660">
    <property type="entry name" value="DinB/YfiT-like"/>
</dbReference>
<proteinExistence type="predicted"/>
<evidence type="ECO:0000313" key="2">
    <source>
        <dbReference type="EMBL" id="KPL75065.1"/>
    </source>
</evidence>
<dbReference type="Proteomes" id="UP000050430">
    <property type="component" value="Unassembled WGS sequence"/>
</dbReference>
<evidence type="ECO:0000259" key="1">
    <source>
        <dbReference type="Pfam" id="PF12867"/>
    </source>
</evidence>
<evidence type="ECO:0000313" key="3">
    <source>
        <dbReference type="Proteomes" id="UP000050430"/>
    </source>
</evidence>
<dbReference type="STRING" id="229920.ADM99_00060"/>
<feature type="domain" description="DinB-like" evidence="1">
    <location>
        <begin position="115"/>
        <end position="227"/>
    </location>
</feature>
<dbReference type="AlphaFoldDB" id="A0A0P6Y0P7"/>
<dbReference type="RefSeq" id="WP_062420737.1">
    <property type="nucleotide sequence ID" value="NZ_BBYA01000003.1"/>
</dbReference>
<organism evidence="2 3">
    <name type="scientific">Leptolinea tardivitalis</name>
    <dbReference type="NCBI Taxonomy" id="229920"/>
    <lineage>
        <taxon>Bacteria</taxon>
        <taxon>Bacillati</taxon>
        <taxon>Chloroflexota</taxon>
        <taxon>Anaerolineae</taxon>
        <taxon>Anaerolineales</taxon>
        <taxon>Anaerolineaceae</taxon>
        <taxon>Leptolinea</taxon>
    </lineage>
</organism>
<dbReference type="InterPro" id="IPR024775">
    <property type="entry name" value="DinB-like"/>
</dbReference>